<dbReference type="RefSeq" id="WP_149484908.1">
    <property type="nucleotide sequence ID" value="NZ_CP036150.1"/>
</dbReference>
<evidence type="ECO:0000313" key="3">
    <source>
        <dbReference type="Proteomes" id="UP000324209"/>
    </source>
</evidence>
<gene>
    <name evidence="2" type="ORF">EXM22_02010</name>
</gene>
<proteinExistence type="predicted"/>
<dbReference type="EMBL" id="CP036150">
    <property type="protein sequence ID" value="QEN06825.1"/>
    <property type="molecule type" value="Genomic_DNA"/>
</dbReference>
<organism evidence="2 3">
    <name type="scientific">Oceanispirochaeta crateris</name>
    <dbReference type="NCBI Taxonomy" id="2518645"/>
    <lineage>
        <taxon>Bacteria</taxon>
        <taxon>Pseudomonadati</taxon>
        <taxon>Spirochaetota</taxon>
        <taxon>Spirochaetia</taxon>
        <taxon>Spirochaetales</taxon>
        <taxon>Spirochaetaceae</taxon>
        <taxon>Oceanispirochaeta</taxon>
    </lineage>
</organism>
<dbReference type="Proteomes" id="UP000324209">
    <property type="component" value="Chromosome"/>
</dbReference>
<dbReference type="OrthoDB" id="1551032at2"/>
<dbReference type="AlphaFoldDB" id="A0A5C1QFK2"/>
<keyword evidence="3" id="KW-1185">Reference proteome</keyword>
<protein>
    <recommendedName>
        <fullName evidence="1">MAE-28990/MAE-18760-like HEPN domain-containing protein</fullName>
    </recommendedName>
</protein>
<dbReference type="InterPro" id="IPR040788">
    <property type="entry name" value="HEPN_MAE_28990"/>
</dbReference>
<sequence length="233" mass="27246">MIDPIEKFEDSLVKDLAWRKKELQILKMAIIDTENIIYIKSYLLLLYSHWEGFVKKSALSYLNFINSRKIKLHKLNDNFLYLKIKKDINDCSLSLNNPSIGNELKLIRKIDKAKNEIFKIKISNNDKLKFIDTESNLSSSVFEKILNILGIEIPVDFSELIIDKTNSYRYKARIHLIDFLLQERNSIAHGDVILEDDINDILDRSVKIVELLDLFIITLVENIRVKNYLKSVS</sequence>
<dbReference type="Pfam" id="PF18737">
    <property type="entry name" value="HEPN_MAE_28990"/>
    <property type="match status" value="1"/>
</dbReference>
<feature type="domain" description="MAE-28990/MAE-18760-like HEPN" evidence="1">
    <location>
        <begin position="8"/>
        <end position="228"/>
    </location>
</feature>
<reference evidence="2 3" key="1">
    <citation type="submission" date="2019-02" db="EMBL/GenBank/DDBJ databases">
        <title>Complete Genome Sequence and Methylome Analysis of free living Spirochaetas.</title>
        <authorList>
            <person name="Fomenkov A."/>
            <person name="Dubinina G."/>
            <person name="Leshcheva N."/>
            <person name="Mikheeva N."/>
            <person name="Grabovich M."/>
            <person name="Vincze T."/>
            <person name="Roberts R.J."/>
        </authorList>
    </citation>
    <scope>NUCLEOTIDE SEQUENCE [LARGE SCALE GENOMIC DNA]</scope>
    <source>
        <strain evidence="2 3">K2</strain>
    </source>
</reference>
<evidence type="ECO:0000259" key="1">
    <source>
        <dbReference type="Pfam" id="PF18737"/>
    </source>
</evidence>
<accession>A0A5C1QFK2</accession>
<evidence type="ECO:0000313" key="2">
    <source>
        <dbReference type="EMBL" id="QEN06825.1"/>
    </source>
</evidence>
<name>A0A5C1QFK2_9SPIO</name>
<dbReference type="KEGG" id="ock:EXM22_02010"/>